<reference evidence="1 2" key="1">
    <citation type="submission" date="2022-12" db="EMBL/GenBank/DDBJ databases">
        <title>Chromosome-scale assembly of the Ensete ventricosum genome.</title>
        <authorList>
            <person name="Dussert Y."/>
            <person name="Stocks J."/>
            <person name="Wendawek A."/>
            <person name="Woldeyes F."/>
            <person name="Nichols R.A."/>
            <person name="Borrell J.S."/>
        </authorList>
    </citation>
    <scope>NUCLEOTIDE SEQUENCE [LARGE SCALE GENOMIC DNA]</scope>
    <source>
        <strain evidence="2">cv. Maze</strain>
        <tissue evidence="1">Seeds</tissue>
    </source>
</reference>
<proteinExistence type="predicted"/>
<organism evidence="1 2">
    <name type="scientific">Ensete ventricosum</name>
    <name type="common">Abyssinian banana</name>
    <name type="synonym">Musa ensete</name>
    <dbReference type="NCBI Taxonomy" id="4639"/>
    <lineage>
        <taxon>Eukaryota</taxon>
        <taxon>Viridiplantae</taxon>
        <taxon>Streptophyta</taxon>
        <taxon>Embryophyta</taxon>
        <taxon>Tracheophyta</taxon>
        <taxon>Spermatophyta</taxon>
        <taxon>Magnoliopsida</taxon>
        <taxon>Liliopsida</taxon>
        <taxon>Zingiberales</taxon>
        <taxon>Musaceae</taxon>
        <taxon>Ensete</taxon>
    </lineage>
</organism>
<comment type="caution">
    <text evidence="1">The sequence shown here is derived from an EMBL/GenBank/DDBJ whole genome shotgun (WGS) entry which is preliminary data.</text>
</comment>
<name>A0AAV8PLP6_ENSVE</name>
<gene>
    <name evidence="1" type="ORF">OPV22_031181</name>
</gene>
<evidence type="ECO:0000313" key="2">
    <source>
        <dbReference type="Proteomes" id="UP001222027"/>
    </source>
</evidence>
<evidence type="ECO:0000313" key="1">
    <source>
        <dbReference type="EMBL" id="KAJ8458255.1"/>
    </source>
</evidence>
<dbReference type="AlphaFoldDB" id="A0AAV8PLP6"/>
<protein>
    <submittedName>
        <fullName evidence="1">Uncharacterized protein</fullName>
    </submittedName>
</protein>
<dbReference type="EMBL" id="JAQQAF010000009">
    <property type="protein sequence ID" value="KAJ8458255.1"/>
    <property type="molecule type" value="Genomic_DNA"/>
</dbReference>
<accession>A0AAV8PLP6</accession>
<sequence>MGARWKDLRFSAGFAAQGDESFDGDWTSSSTTSSLPLSGAPRLWCQRLVTSLSSSSLIQLPVSLSPSLLWLWGSCLFCLHCPCHPPCLAVLLLCGTGLSACGHHQIDPDVKDTGLQRRVGRRVCKLLGLLVQSPRHRSSPMCTRHEIQ</sequence>
<keyword evidence="2" id="KW-1185">Reference proteome</keyword>
<dbReference type="Proteomes" id="UP001222027">
    <property type="component" value="Unassembled WGS sequence"/>
</dbReference>